<evidence type="ECO:0000313" key="3">
    <source>
        <dbReference type="Proteomes" id="UP000001072"/>
    </source>
</evidence>
<dbReference type="VEuPathDB" id="FungiDB:MELLADRAFT_95197"/>
<dbReference type="GeneID" id="18937168"/>
<dbReference type="AlphaFoldDB" id="F4RCH2"/>
<reference evidence="3" key="1">
    <citation type="journal article" date="2011" name="Proc. Natl. Acad. Sci. U.S.A.">
        <title>Obligate biotrophy features unraveled by the genomic analysis of rust fungi.</title>
        <authorList>
            <person name="Duplessis S."/>
            <person name="Cuomo C.A."/>
            <person name="Lin Y.-C."/>
            <person name="Aerts A."/>
            <person name="Tisserant E."/>
            <person name="Veneault-Fourrey C."/>
            <person name="Joly D.L."/>
            <person name="Hacquard S."/>
            <person name="Amselem J."/>
            <person name="Cantarel B.L."/>
            <person name="Chiu R."/>
            <person name="Coutinho P.M."/>
            <person name="Feau N."/>
            <person name="Field M."/>
            <person name="Frey P."/>
            <person name="Gelhaye E."/>
            <person name="Goldberg J."/>
            <person name="Grabherr M.G."/>
            <person name="Kodira C.D."/>
            <person name="Kohler A."/>
            <person name="Kuees U."/>
            <person name="Lindquist E.A."/>
            <person name="Lucas S.M."/>
            <person name="Mago R."/>
            <person name="Mauceli E."/>
            <person name="Morin E."/>
            <person name="Murat C."/>
            <person name="Pangilinan J.L."/>
            <person name="Park R."/>
            <person name="Pearson M."/>
            <person name="Quesneville H."/>
            <person name="Rouhier N."/>
            <person name="Sakthikumar S."/>
            <person name="Salamov A.A."/>
            <person name="Schmutz J."/>
            <person name="Selles B."/>
            <person name="Shapiro H."/>
            <person name="Tanguay P."/>
            <person name="Tuskan G.A."/>
            <person name="Henrissat B."/>
            <person name="Van de Peer Y."/>
            <person name="Rouze P."/>
            <person name="Ellis J.G."/>
            <person name="Dodds P.N."/>
            <person name="Schein J.E."/>
            <person name="Zhong S."/>
            <person name="Hamelin R.C."/>
            <person name="Grigoriev I.V."/>
            <person name="Szabo L.J."/>
            <person name="Martin F."/>
        </authorList>
    </citation>
    <scope>NUCLEOTIDE SEQUENCE [LARGE SCALE GENOMIC DNA]</scope>
    <source>
        <strain evidence="3">98AG31 / pathotype 3-4-7</strain>
    </source>
</reference>
<evidence type="ECO:0000256" key="1">
    <source>
        <dbReference type="SAM" id="MobiDB-lite"/>
    </source>
</evidence>
<proteinExistence type="predicted"/>
<evidence type="ECO:0000313" key="2">
    <source>
        <dbReference type="EMBL" id="EGG09732.1"/>
    </source>
</evidence>
<accession>F4RCH2</accession>
<dbReference type="InParanoid" id="F4RCH2"/>
<organism evidence="3">
    <name type="scientific">Melampsora larici-populina (strain 98AG31 / pathotype 3-4-7)</name>
    <name type="common">Poplar leaf rust fungus</name>
    <dbReference type="NCBI Taxonomy" id="747676"/>
    <lineage>
        <taxon>Eukaryota</taxon>
        <taxon>Fungi</taxon>
        <taxon>Dikarya</taxon>
        <taxon>Basidiomycota</taxon>
        <taxon>Pucciniomycotina</taxon>
        <taxon>Pucciniomycetes</taxon>
        <taxon>Pucciniales</taxon>
        <taxon>Melampsoraceae</taxon>
        <taxon>Melampsora</taxon>
    </lineage>
</organism>
<dbReference type="EMBL" id="GL883096">
    <property type="protein sequence ID" value="EGG09732.1"/>
    <property type="molecule type" value="Genomic_DNA"/>
</dbReference>
<dbReference type="HOGENOM" id="CLU_1644084_0_0_1"/>
<gene>
    <name evidence="2" type="ORF">MELLADRAFT_95197</name>
</gene>
<sequence>MGHLEIWLPALTWVNSDIMKDLGALEWKFDNRPTDFLCHIMPRFPAQPPPKGTPYACRTTQTTLVGVNNSPRVASTPRVASNPRPAQTSSRPGSGSGTPGQAKSWGPKSYVIQDEPDENEFAGKNVLRANRHRSDVYLYFDVSPASVQCLGGYAYVLDGGN</sequence>
<dbReference type="OrthoDB" id="2516200at2759"/>
<dbReference type="Proteomes" id="UP000001072">
    <property type="component" value="Unassembled WGS sequence"/>
</dbReference>
<feature type="region of interest" description="Disordered" evidence="1">
    <location>
        <begin position="66"/>
        <end position="108"/>
    </location>
</feature>
<dbReference type="KEGG" id="mlr:MELLADRAFT_95197"/>
<dbReference type="RefSeq" id="XP_007406786.1">
    <property type="nucleotide sequence ID" value="XM_007406724.1"/>
</dbReference>
<protein>
    <submittedName>
        <fullName evidence="2">Uncharacterized protein</fullName>
    </submittedName>
</protein>
<keyword evidence="3" id="KW-1185">Reference proteome</keyword>
<name>F4RCH2_MELLP</name>